<evidence type="ECO:0008006" key="5">
    <source>
        <dbReference type="Google" id="ProtNLM"/>
    </source>
</evidence>
<protein>
    <recommendedName>
        <fullName evidence="5">Ig-like domain-containing protein</fullName>
    </recommendedName>
</protein>
<keyword evidence="4" id="KW-1185">Reference proteome</keyword>
<feature type="signal peptide" evidence="2">
    <location>
        <begin position="1"/>
        <end position="29"/>
    </location>
</feature>
<dbReference type="Proteomes" id="UP000278962">
    <property type="component" value="Unassembled WGS sequence"/>
</dbReference>
<feature type="region of interest" description="Disordered" evidence="1">
    <location>
        <begin position="259"/>
        <end position="283"/>
    </location>
</feature>
<accession>A0A660L4J8</accession>
<dbReference type="EMBL" id="RBIL01000002">
    <property type="protein sequence ID" value="RKQ86843.1"/>
    <property type="molecule type" value="Genomic_DNA"/>
</dbReference>
<reference evidence="3 4" key="1">
    <citation type="submission" date="2018-10" db="EMBL/GenBank/DDBJ databases">
        <title>Genomic Encyclopedia of Archaeal and Bacterial Type Strains, Phase II (KMG-II): from individual species to whole genera.</title>
        <authorList>
            <person name="Goeker M."/>
        </authorList>
    </citation>
    <scope>NUCLEOTIDE SEQUENCE [LARGE SCALE GENOMIC DNA]</scope>
    <source>
        <strain evidence="3 4">DSM 14954</strain>
    </source>
</reference>
<name>A0A660L4J8_9ACTN</name>
<evidence type="ECO:0000256" key="1">
    <source>
        <dbReference type="SAM" id="MobiDB-lite"/>
    </source>
</evidence>
<gene>
    <name evidence="3" type="ORF">C8N24_4858</name>
</gene>
<sequence>MHNITSPGRLNGRRVVPAAAAALTAVALAAPGANAQTSPIAVDVAQDSVLVTGLPFGQAKLQITRPDLRTGSPVVIGEISGLSLFGFPFGANTTAPTLLNPLGDCWQAGVLALANNAGLTPDILPGDTATVVGGPTYTVPADTPLSNGSPGGPISGCDTVSLFGKNIVTDAQFSGPGTDLAVAGHAQPGAKAVSVFVKDANGVASEPVDATLAADGSYTATVPVAKLAGLADGKVTVAGDYNIPDVATGTLAHVGGVTMEAEKSTPAAPPRSEPPANPGPPAAPAKIALSGLFMRSAIKAKSVAAGKLRVSFITPTGAQFVRVRLWRPGQTAALNVVAAGTPGKRQTVALTGAKASKLKKGATYNVTVSASPLKTMFVGPSLRAKVRIR</sequence>
<evidence type="ECO:0000313" key="3">
    <source>
        <dbReference type="EMBL" id="RKQ86843.1"/>
    </source>
</evidence>
<keyword evidence="2" id="KW-0732">Signal</keyword>
<dbReference type="RefSeq" id="WP_121254922.1">
    <property type="nucleotide sequence ID" value="NZ_RBIL01000002.1"/>
</dbReference>
<organism evidence="3 4">
    <name type="scientific">Solirubrobacter pauli</name>
    <dbReference type="NCBI Taxonomy" id="166793"/>
    <lineage>
        <taxon>Bacteria</taxon>
        <taxon>Bacillati</taxon>
        <taxon>Actinomycetota</taxon>
        <taxon>Thermoleophilia</taxon>
        <taxon>Solirubrobacterales</taxon>
        <taxon>Solirubrobacteraceae</taxon>
        <taxon>Solirubrobacter</taxon>
    </lineage>
</organism>
<comment type="caution">
    <text evidence="3">The sequence shown here is derived from an EMBL/GenBank/DDBJ whole genome shotgun (WGS) entry which is preliminary data.</text>
</comment>
<feature type="compositionally biased region" description="Pro residues" evidence="1">
    <location>
        <begin position="267"/>
        <end position="283"/>
    </location>
</feature>
<evidence type="ECO:0000313" key="4">
    <source>
        <dbReference type="Proteomes" id="UP000278962"/>
    </source>
</evidence>
<dbReference type="AlphaFoldDB" id="A0A660L4J8"/>
<evidence type="ECO:0000256" key="2">
    <source>
        <dbReference type="SAM" id="SignalP"/>
    </source>
</evidence>
<dbReference type="OrthoDB" id="3832207at2"/>
<proteinExistence type="predicted"/>
<feature type="chain" id="PRO_5039664459" description="Ig-like domain-containing protein" evidence="2">
    <location>
        <begin position="30"/>
        <end position="389"/>
    </location>
</feature>